<dbReference type="Proteomes" id="UP000253472">
    <property type="component" value="Unassembled WGS sequence"/>
</dbReference>
<sequence>MNIIKYLPQQALINLSLTNYRFYKPCQQQLYKNITILTTRKGINTKMIYARLVILIQSLSVNLELIDRGIAEIGKLLKKLDRFYKKLDLSALALRSIVVDDDIAYDRSITELLIGDNKASRSLTEYWNWMNLNVLNHNMGYPISPDSIRISQIINWNKITQLELIFGYKNINDDDYVIDCFNLLPATPNLKKLSIVQGELYPTHEQNELFDLNVFNFLENLLKIAD</sequence>
<protein>
    <submittedName>
        <fullName evidence="1">Uncharacterized protein</fullName>
    </submittedName>
</protein>
<dbReference type="AlphaFoldDB" id="A0A367YIF2"/>
<evidence type="ECO:0000313" key="1">
    <source>
        <dbReference type="EMBL" id="RCK65480.1"/>
    </source>
</evidence>
<keyword evidence="2" id="KW-1185">Reference proteome</keyword>
<reference evidence="1 2" key="1">
    <citation type="submission" date="2018-06" db="EMBL/GenBank/DDBJ databases">
        <title>Whole genome sequencing of Candida tropicalis (genome annotated by CSBL at Korea University).</title>
        <authorList>
            <person name="Ahn J."/>
        </authorList>
    </citation>
    <scope>NUCLEOTIDE SEQUENCE [LARGE SCALE GENOMIC DNA]</scope>
    <source>
        <strain evidence="1 2">ATCC 20962</strain>
    </source>
</reference>
<dbReference type="STRING" id="5486.A0A367YIF2"/>
<comment type="caution">
    <text evidence="1">The sequence shown here is derived from an EMBL/GenBank/DDBJ whole genome shotgun (WGS) entry which is preliminary data.</text>
</comment>
<accession>A0A367YIF2</accession>
<organism evidence="1 2">
    <name type="scientific">Candida viswanathii</name>
    <dbReference type="NCBI Taxonomy" id="5486"/>
    <lineage>
        <taxon>Eukaryota</taxon>
        <taxon>Fungi</taxon>
        <taxon>Dikarya</taxon>
        <taxon>Ascomycota</taxon>
        <taxon>Saccharomycotina</taxon>
        <taxon>Pichiomycetes</taxon>
        <taxon>Debaryomycetaceae</taxon>
        <taxon>Candida/Lodderomyces clade</taxon>
        <taxon>Candida</taxon>
    </lineage>
</organism>
<gene>
    <name evidence="1" type="ORF">Cantr_01297</name>
</gene>
<name>A0A367YIF2_9ASCO</name>
<dbReference type="EMBL" id="QLNQ01000020">
    <property type="protein sequence ID" value="RCK65480.1"/>
    <property type="molecule type" value="Genomic_DNA"/>
</dbReference>
<dbReference type="OrthoDB" id="3976101at2759"/>
<proteinExistence type="predicted"/>
<evidence type="ECO:0000313" key="2">
    <source>
        <dbReference type="Proteomes" id="UP000253472"/>
    </source>
</evidence>